<evidence type="ECO:0000313" key="2">
    <source>
        <dbReference type="Proteomes" id="UP000692954"/>
    </source>
</evidence>
<name>A0A8S1L840_9CILI</name>
<dbReference type="AlphaFoldDB" id="A0A8S1L840"/>
<dbReference type="Proteomes" id="UP000692954">
    <property type="component" value="Unassembled WGS sequence"/>
</dbReference>
<accession>A0A8S1L840</accession>
<keyword evidence="2" id="KW-1185">Reference proteome</keyword>
<proteinExistence type="predicted"/>
<dbReference type="EMBL" id="CAJJDN010000019">
    <property type="protein sequence ID" value="CAD8064300.1"/>
    <property type="molecule type" value="Genomic_DNA"/>
</dbReference>
<organism evidence="1 2">
    <name type="scientific">Paramecium sonneborni</name>
    <dbReference type="NCBI Taxonomy" id="65129"/>
    <lineage>
        <taxon>Eukaryota</taxon>
        <taxon>Sar</taxon>
        <taxon>Alveolata</taxon>
        <taxon>Ciliophora</taxon>
        <taxon>Intramacronucleata</taxon>
        <taxon>Oligohymenophorea</taxon>
        <taxon>Peniculida</taxon>
        <taxon>Parameciidae</taxon>
        <taxon>Paramecium</taxon>
    </lineage>
</organism>
<comment type="caution">
    <text evidence="1">The sequence shown here is derived from an EMBL/GenBank/DDBJ whole genome shotgun (WGS) entry which is preliminary data.</text>
</comment>
<reference evidence="1" key="1">
    <citation type="submission" date="2021-01" db="EMBL/GenBank/DDBJ databases">
        <authorList>
            <consortium name="Genoscope - CEA"/>
            <person name="William W."/>
        </authorList>
    </citation>
    <scope>NUCLEOTIDE SEQUENCE</scope>
</reference>
<gene>
    <name evidence="1" type="ORF">PSON_ATCC_30995.1.T0190045</name>
</gene>
<evidence type="ECO:0000313" key="1">
    <source>
        <dbReference type="EMBL" id="CAD8064300.1"/>
    </source>
</evidence>
<dbReference type="OrthoDB" id="952271at2759"/>
<protein>
    <submittedName>
        <fullName evidence="1">Uncharacterized protein</fullName>
    </submittedName>
</protein>
<sequence length="93" mass="11106">MKLNLVSNGIEYSLGGFIDSILNQMNIIIIYIKFLPDMLNKILDYKVENYKDNYDTQFVKLICDLENFSCFQPHQQARHLSIFLQRYVVFYNK</sequence>